<feature type="region of interest" description="Disordered" evidence="1">
    <location>
        <begin position="51"/>
        <end position="97"/>
    </location>
</feature>
<accession>A0A975NHI7</accession>
<gene>
    <name evidence="2" type="ORF">KMZ29_07900</name>
</gene>
<evidence type="ECO:0000313" key="2">
    <source>
        <dbReference type="EMBL" id="QWG14574.1"/>
    </source>
</evidence>
<reference evidence="2" key="1">
    <citation type="submission" date="2021-06" db="EMBL/GenBank/DDBJ databases">
        <title>Bradyrhizobium sp. S2-20-1 Genome sequencing.</title>
        <authorList>
            <person name="Jin L."/>
        </authorList>
    </citation>
    <scope>NUCLEOTIDE SEQUENCE</scope>
    <source>
        <strain evidence="2">S2-20-1</strain>
    </source>
</reference>
<dbReference type="AlphaFoldDB" id="A0A975NHI7"/>
<protein>
    <submittedName>
        <fullName evidence="2">Uncharacterized protein</fullName>
    </submittedName>
</protein>
<name>A0A975NHI7_9BRAD</name>
<sequence>MDARAVANVRRHTPTFLAALRSNRIDTPCAIDGPIKGKSFRGYAEQMPIPTLKPDDIIDNPGSPDLNPVQQAKPKTLLRNEARRSPPNARKATKTVI</sequence>
<evidence type="ECO:0000256" key="1">
    <source>
        <dbReference type="SAM" id="MobiDB-lite"/>
    </source>
</evidence>
<organism evidence="2 3">
    <name type="scientific">Bradyrhizobium sediminis</name>
    <dbReference type="NCBI Taxonomy" id="2840469"/>
    <lineage>
        <taxon>Bacteria</taxon>
        <taxon>Pseudomonadati</taxon>
        <taxon>Pseudomonadota</taxon>
        <taxon>Alphaproteobacteria</taxon>
        <taxon>Hyphomicrobiales</taxon>
        <taxon>Nitrobacteraceae</taxon>
        <taxon>Bradyrhizobium</taxon>
    </lineage>
</organism>
<evidence type="ECO:0000313" key="3">
    <source>
        <dbReference type="Proteomes" id="UP000680839"/>
    </source>
</evidence>
<dbReference type="EMBL" id="CP076134">
    <property type="protein sequence ID" value="QWG14574.1"/>
    <property type="molecule type" value="Genomic_DNA"/>
</dbReference>
<proteinExistence type="predicted"/>
<dbReference type="Proteomes" id="UP000680839">
    <property type="component" value="Chromosome"/>
</dbReference>